<reference evidence="2 3" key="1">
    <citation type="journal article" date="2015" name="Nature">
        <title>rRNA introns, odd ribosomes, and small enigmatic genomes across a large radiation of phyla.</title>
        <authorList>
            <person name="Brown C.T."/>
            <person name="Hug L.A."/>
            <person name="Thomas B.C."/>
            <person name="Sharon I."/>
            <person name="Castelle C.J."/>
            <person name="Singh A."/>
            <person name="Wilkins M.J."/>
            <person name="Williams K.H."/>
            <person name="Banfield J.F."/>
        </authorList>
    </citation>
    <scope>NUCLEOTIDE SEQUENCE [LARGE SCALE GENOMIC DNA]</scope>
</reference>
<dbReference type="SMART" id="SM00479">
    <property type="entry name" value="EXOIII"/>
    <property type="match status" value="1"/>
</dbReference>
<dbReference type="GO" id="GO:0004527">
    <property type="term" value="F:exonuclease activity"/>
    <property type="evidence" value="ECO:0007669"/>
    <property type="project" value="UniProtKB-KW"/>
</dbReference>
<dbReference type="InterPro" id="IPR036397">
    <property type="entry name" value="RNaseH_sf"/>
</dbReference>
<accession>A0A0G1RFR1</accession>
<dbReference type="Pfam" id="PF00929">
    <property type="entry name" value="RNase_T"/>
    <property type="match status" value="1"/>
</dbReference>
<evidence type="ECO:0000313" key="2">
    <source>
        <dbReference type="EMBL" id="KKU55912.1"/>
    </source>
</evidence>
<keyword evidence="2" id="KW-0269">Exonuclease</keyword>
<dbReference type="AlphaFoldDB" id="A0A0G1RFR1"/>
<organism evidence="2 3">
    <name type="scientific">Candidatus Amesbacteria bacterium GW2011_GWA2_47_11</name>
    <dbReference type="NCBI Taxonomy" id="1618357"/>
    <lineage>
        <taxon>Bacteria</taxon>
        <taxon>Candidatus Amesiibacteriota</taxon>
    </lineage>
</organism>
<feature type="domain" description="Exonuclease" evidence="1">
    <location>
        <begin position="16"/>
        <end position="189"/>
    </location>
</feature>
<comment type="caution">
    <text evidence="2">The sequence shown here is derived from an EMBL/GenBank/DDBJ whole genome shotgun (WGS) entry which is preliminary data.</text>
</comment>
<evidence type="ECO:0000259" key="1">
    <source>
        <dbReference type="SMART" id="SM00479"/>
    </source>
</evidence>
<dbReference type="CDD" id="cd06127">
    <property type="entry name" value="DEDDh"/>
    <property type="match status" value="1"/>
</dbReference>
<dbReference type="InterPro" id="IPR012337">
    <property type="entry name" value="RNaseH-like_sf"/>
</dbReference>
<dbReference type="InterPro" id="IPR013520">
    <property type="entry name" value="Ribonucl_H"/>
</dbReference>
<keyword evidence="2" id="KW-0378">Hydrolase</keyword>
<sequence length="193" mass="21837">MPYLLDKPRVEFRHRPLLFIDMEYTGLDPARHEIIEIAALLVSQPDLNITNSYYAKVAPRHIVTADPKSLKVTSYSPSAWKEAIPLRQALLDLTDLAPDCLLAGWGIQTEWEFLNAALATENLTFFYDHHLIEVYTLAFVKFFRAVEPKFLNLGSTARALGISIDRHKPDSDISATFEIFKILVGGFPHQNPA</sequence>
<name>A0A0G1RFR1_9BACT</name>
<dbReference type="Gene3D" id="3.30.420.10">
    <property type="entry name" value="Ribonuclease H-like superfamily/Ribonuclease H"/>
    <property type="match status" value="1"/>
</dbReference>
<proteinExistence type="predicted"/>
<dbReference type="GO" id="GO:0003676">
    <property type="term" value="F:nucleic acid binding"/>
    <property type="evidence" value="ECO:0007669"/>
    <property type="project" value="InterPro"/>
</dbReference>
<protein>
    <submittedName>
        <fullName evidence="2">Exonuclease</fullName>
    </submittedName>
</protein>
<dbReference type="EMBL" id="LCNM01000015">
    <property type="protein sequence ID" value="KKU55912.1"/>
    <property type="molecule type" value="Genomic_DNA"/>
</dbReference>
<keyword evidence="2" id="KW-0540">Nuclease</keyword>
<dbReference type="Proteomes" id="UP000034607">
    <property type="component" value="Unassembled WGS sequence"/>
</dbReference>
<gene>
    <name evidence="2" type="ORF">UX78_C0015G0059</name>
</gene>
<dbReference type="SUPFAM" id="SSF53098">
    <property type="entry name" value="Ribonuclease H-like"/>
    <property type="match status" value="1"/>
</dbReference>
<evidence type="ECO:0000313" key="3">
    <source>
        <dbReference type="Proteomes" id="UP000034607"/>
    </source>
</evidence>